<dbReference type="InterPro" id="IPR050818">
    <property type="entry name" value="KCNH_animal-type"/>
</dbReference>
<organism evidence="2 3">
    <name type="scientific">Umbra pygmaea</name>
    <name type="common">Eastern mudminnow</name>
    <dbReference type="NCBI Taxonomy" id="75934"/>
    <lineage>
        <taxon>Eukaryota</taxon>
        <taxon>Metazoa</taxon>
        <taxon>Chordata</taxon>
        <taxon>Craniata</taxon>
        <taxon>Vertebrata</taxon>
        <taxon>Euteleostomi</taxon>
        <taxon>Actinopterygii</taxon>
        <taxon>Neopterygii</taxon>
        <taxon>Teleostei</taxon>
        <taxon>Protacanthopterygii</taxon>
        <taxon>Esociformes</taxon>
        <taxon>Umbridae</taxon>
        <taxon>Umbra</taxon>
    </lineage>
</organism>
<comment type="caution">
    <text evidence="2">The sequence shown here is derived from an EMBL/GenBank/DDBJ whole genome shotgun (WGS) entry which is preliminary data.</text>
</comment>
<reference evidence="2 3" key="1">
    <citation type="submission" date="2024-06" db="EMBL/GenBank/DDBJ databases">
        <authorList>
            <person name="Pan Q."/>
            <person name="Wen M."/>
            <person name="Jouanno E."/>
            <person name="Zahm M."/>
            <person name="Klopp C."/>
            <person name="Cabau C."/>
            <person name="Louis A."/>
            <person name="Berthelot C."/>
            <person name="Parey E."/>
            <person name="Roest Crollius H."/>
            <person name="Montfort J."/>
            <person name="Robinson-Rechavi M."/>
            <person name="Bouchez O."/>
            <person name="Lampietro C."/>
            <person name="Lopez Roques C."/>
            <person name="Donnadieu C."/>
            <person name="Postlethwait J."/>
            <person name="Bobe J."/>
            <person name="Verreycken H."/>
            <person name="Guiguen Y."/>
        </authorList>
    </citation>
    <scope>NUCLEOTIDE SEQUENCE [LARGE SCALE GENOMIC DNA]</scope>
    <source>
        <strain evidence="2">Up_M1</strain>
        <tissue evidence="2">Testis</tissue>
    </source>
</reference>
<evidence type="ECO:0000256" key="1">
    <source>
        <dbReference type="SAM" id="MobiDB-lite"/>
    </source>
</evidence>
<feature type="compositionally biased region" description="Polar residues" evidence="1">
    <location>
        <begin position="258"/>
        <end position="269"/>
    </location>
</feature>
<feature type="compositionally biased region" description="Polar residues" evidence="1">
    <location>
        <begin position="189"/>
        <end position="202"/>
    </location>
</feature>
<proteinExistence type="predicted"/>
<keyword evidence="3" id="KW-1185">Reference proteome</keyword>
<dbReference type="EMBL" id="JAGEUA010000002">
    <property type="protein sequence ID" value="KAL1006350.1"/>
    <property type="molecule type" value="Genomic_DNA"/>
</dbReference>
<name>A0ABD0XTC9_UMBPY</name>
<accession>A0ABD0XTC9</accession>
<feature type="region of interest" description="Disordered" evidence="1">
    <location>
        <begin position="119"/>
        <end position="204"/>
    </location>
</feature>
<dbReference type="PANTHER" id="PTHR10217">
    <property type="entry name" value="VOLTAGE AND LIGAND GATED POTASSIUM CHANNEL"/>
    <property type="match status" value="1"/>
</dbReference>
<evidence type="ECO:0000313" key="2">
    <source>
        <dbReference type="EMBL" id="KAL1006350.1"/>
    </source>
</evidence>
<dbReference type="AlphaFoldDB" id="A0ABD0XTC9"/>
<sequence>MNERGPGWRPNIHPHVHGTVPFSLPRLLPTKLTLYVNAKPAPATDHPPGIGVCFLCLVDVVPVKNEDGLVIMFILNFEVMSDNKQPNQHLNHKLPPWLTAGRTRGFKLRLPSLRSLSNSKVSLEDPERGRLPAPGHPSPEVLALGELLSLPPLPPEHQSSSSSRGSSRPALLWPEDQRTLLGSERPPSAATSSLPAGQSSPRSGLETFNAEVSLSNCSLSQSRSRESFHSMRRASSVDDIEAMRPEGLRKYSTGRPIHSSTGAVNNKSNILNSTSDSDLMRYRTISKIPQITLNFVDFKPDPLITLPAGDMDIIAPCKLIDRTHQVTEKVTQVGGGGHPAKRRLINTMRTQRDVGLSEWKHGIGCIWASSCVPWVTLALS</sequence>
<evidence type="ECO:0000313" key="3">
    <source>
        <dbReference type="Proteomes" id="UP001557470"/>
    </source>
</evidence>
<feature type="region of interest" description="Disordered" evidence="1">
    <location>
        <begin position="250"/>
        <end position="269"/>
    </location>
</feature>
<dbReference type="PANTHER" id="PTHR10217:SF506">
    <property type="entry name" value="POTASSIUM VOLTAGE-GATED CHANNEL SUBFAMILY H MEMBER 2"/>
    <property type="match status" value="1"/>
</dbReference>
<dbReference type="Proteomes" id="UP001557470">
    <property type="component" value="Unassembled WGS sequence"/>
</dbReference>
<protein>
    <submittedName>
        <fullName evidence="2">Uncharacterized protein</fullName>
    </submittedName>
</protein>
<feature type="compositionally biased region" description="Low complexity" evidence="1">
    <location>
        <begin position="142"/>
        <end position="172"/>
    </location>
</feature>
<gene>
    <name evidence="2" type="ORF">UPYG_G00071210</name>
</gene>